<comment type="caution">
    <text evidence="5">The sequence shown here is derived from an EMBL/GenBank/DDBJ whole genome shotgun (WGS) entry which is preliminary data.</text>
</comment>
<dbReference type="PROSITE" id="PS51379">
    <property type="entry name" value="4FE4S_FER_2"/>
    <property type="match status" value="1"/>
</dbReference>
<dbReference type="InterPro" id="IPR053135">
    <property type="entry name" value="AKR2_Oxidoreductase"/>
</dbReference>
<dbReference type="RefSeq" id="WP_165642138.1">
    <property type="nucleotide sequence ID" value="NZ_JAAITT010000020.1"/>
</dbReference>
<evidence type="ECO:0000313" key="7">
    <source>
        <dbReference type="Proteomes" id="UP000669239"/>
    </source>
</evidence>
<evidence type="ECO:0000313" key="8">
    <source>
        <dbReference type="Proteomes" id="UP001299608"/>
    </source>
</evidence>
<gene>
    <name evidence="6" type="ORF">G5B36_14695</name>
    <name evidence="5" type="ORF">L0N08_22230</name>
</gene>
<dbReference type="Pfam" id="PF00248">
    <property type="entry name" value="Aldo_ket_red"/>
    <property type="match status" value="1"/>
</dbReference>
<dbReference type="SUPFAM" id="SSF54862">
    <property type="entry name" value="4Fe-4S ferredoxins"/>
    <property type="match status" value="1"/>
</dbReference>
<dbReference type="EMBL" id="JAKNGE010000033">
    <property type="protein sequence ID" value="MCG4748142.1"/>
    <property type="molecule type" value="Genomic_DNA"/>
</dbReference>
<evidence type="ECO:0000313" key="6">
    <source>
        <dbReference type="EMBL" id="NSJ49940.1"/>
    </source>
</evidence>
<dbReference type="AlphaFoldDB" id="A0AAW5C251"/>
<evidence type="ECO:0000256" key="2">
    <source>
        <dbReference type="ARBA" id="ARBA00023004"/>
    </source>
</evidence>
<keyword evidence="3" id="KW-0411">Iron-sulfur</keyword>
<dbReference type="PRINTS" id="PR00069">
    <property type="entry name" value="ALDKETRDTASE"/>
</dbReference>
<dbReference type="SUPFAM" id="SSF51430">
    <property type="entry name" value="NAD(P)-linked oxidoreductase"/>
    <property type="match status" value="1"/>
</dbReference>
<dbReference type="PROSITE" id="PS00198">
    <property type="entry name" value="4FE4S_FER_1"/>
    <property type="match status" value="1"/>
</dbReference>
<protein>
    <submittedName>
        <fullName evidence="5">Aldo/keto reductase</fullName>
    </submittedName>
</protein>
<dbReference type="InterPro" id="IPR017896">
    <property type="entry name" value="4Fe4S_Fe-S-bd"/>
</dbReference>
<dbReference type="Proteomes" id="UP001299608">
    <property type="component" value="Unassembled WGS sequence"/>
</dbReference>
<keyword evidence="1" id="KW-0479">Metal-binding</keyword>
<evidence type="ECO:0000313" key="5">
    <source>
        <dbReference type="EMBL" id="MCG4748142.1"/>
    </source>
</evidence>
<dbReference type="GO" id="GO:0046872">
    <property type="term" value="F:metal ion binding"/>
    <property type="evidence" value="ECO:0007669"/>
    <property type="project" value="UniProtKB-KW"/>
</dbReference>
<dbReference type="CDD" id="cd19100">
    <property type="entry name" value="AKR_unchar"/>
    <property type="match status" value="1"/>
</dbReference>
<accession>A0AAW5C251</accession>
<dbReference type="InterPro" id="IPR023210">
    <property type="entry name" value="NADP_OxRdtase_dom"/>
</dbReference>
<dbReference type="GO" id="GO:0051536">
    <property type="term" value="F:iron-sulfur cluster binding"/>
    <property type="evidence" value="ECO:0007669"/>
    <property type="project" value="UniProtKB-KW"/>
</dbReference>
<evidence type="ECO:0000256" key="3">
    <source>
        <dbReference type="ARBA" id="ARBA00023014"/>
    </source>
</evidence>
<dbReference type="InterPro" id="IPR017900">
    <property type="entry name" value="4Fe4S_Fe_S_CS"/>
</dbReference>
<name>A0AAW5C251_9FIRM</name>
<organism evidence="5 8">
    <name type="scientific">Enterocloster aldenensis</name>
    <dbReference type="NCBI Taxonomy" id="358742"/>
    <lineage>
        <taxon>Bacteria</taxon>
        <taxon>Bacillati</taxon>
        <taxon>Bacillota</taxon>
        <taxon>Clostridia</taxon>
        <taxon>Lachnospirales</taxon>
        <taxon>Lachnospiraceae</taxon>
        <taxon>Enterocloster</taxon>
    </lineage>
</organism>
<dbReference type="PANTHER" id="PTHR43312">
    <property type="entry name" value="D-THREO-ALDOSE 1-DEHYDROGENASE"/>
    <property type="match status" value="1"/>
</dbReference>
<dbReference type="InterPro" id="IPR036812">
    <property type="entry name" value="NAD(P)_OxRdtase_dom_sf"/>
</dbReference>
<proteinExistence type="predicted"/>
<reference evidence="6 7" key="1">
    <citation type="journal article" date="2020" name="Cell Host Microbe">
        <title>Functional and Genomic Variation between Human-Derived Isolates of Lachnospiraceae Reveals Inter- and Intra-Species Diversity.</title>
        <authorList>
            <person name="Sorbara M.T."/>
            <person name="Littmann E.R."/>
            <person name="Fontana E."/>
            <person name="Moody T.U."/>
            <person name="Kohout C.E."/>
            <person name="Gjonbalaj M."/>
            <person name="Eaton V."/>
            <person name="Seok R."/>
            <person name="Leiner I.M."/>
            <person name="Pamer E.G."/>
        </authorList>
    </citation>
    <scope>NUCLEOTIDE SEQUENCE [LARGE SCALE GENOMIC DNA]</scope>
    <source>
        <strain evidence="6 7">MSK.1.17</strain>
    </source>
</reference>
<dbReference type="GO" id="GO:0016491">
    <property type="term" value="F:oxidoreductase activity"/>
    <property type="evidence" value="ECO:0007669"/>
    <property type="project" value="InterPro"/>
</dbReference>
<keyword evidence="2" id="KW-0408">Iron</keyword>
<feature type="domain" description="4Fe-4S ferredoxin-type" evidence="4">
    <location>
        <begin position="294"/>
        <end position="326"/>
    </location>
</feature>
<sequence>MVEVTLGSTGMTVNKNGFGALPIQRISDEDAVYLVRKAYEGGITFFDTARCYTDSEKKVGMALEGIRDKVLIATKTMAGTVEEFWEDLGTSLEYLRTDYIDLYQFHNPSFCPKPGDGTGLYEAILEAKAQGKVRHIGITNHRLAVANEAIDSGLYETLQFPFCYLATDKDLELVSRCREANMGFIAMKALSGGLINNSRAAYVYLAQFDNVLPIWGVQREKELDEFLSYVQEPPVMTKELEELIARDREQLQGEFCRGCGYCMPCPVGIDICNSARMSLMIRRAPSQAQLTPEAQAQMKLIEQCLHCGQCKGKCPYGLDTPSLLEKNLKDYLEILDGKEY</sequence>
<evidence type="ECO:0000256" key="1">
    <source>
        <dbReference type="ARBA" id="ARBA00022723"/>
    </source>
</evidence>
<reference evidence="5" key="3">
    <citation type="submission" date="2022-01" db="EMBL/GenBank/DDBJ databases">
        <title>Collection of gut derived symbiotic bacterial strains cultured from healthy donors.</title>
        <authorList>
            <person name="Lin H."/>
            <person name="Kohout C."/>
            <person name="Waligurski E."/>
            <person name="Pamer E.G."/>
        </authorList>
    </citation>
    <scope>NUCLEOTIDE SEQUENCE</scope>
    <source>
        <strain evidence="5">DFI.6.55</strain>
    </source>
</reference>
<dbReference type="EMBL" id="JAAITT010000020">
    <property type="protein sequence ID" value="NSJ49940.1"/>
    <property type="molecule type" value="Genomic_DNA"/>
</dbReference>
<keyword evidence="7" id="KW-1185">Reference proteome</keyword>
<dbReference type="Pfam" id="PF13534">
    <property type="entry name" value="Fer4_17"/>
    <property type="match status" value="1"/>
</dbReference>
<dbReference type="InterPro" id="IPR020471">
    <property type="entry name" value="AKR"/>
</dbReference>
<evidence type="ECO:0000259" key="4">
    <source>
        <dbReference type="PROSITE" id="PS51379"/>
    </source>
</evidence>
<dbReference type="Gene3D" id="3.20.20.100">
    <property type="entry name" value="NADP-dependent oxidoreductase domain"/>
    <property type="match status" value="1"/>
</dbReference>
<reference evidence="6" key="2">
    <citation type="submission" date="2020-02" db="EMBL/GenBank/DDBJ databases">
        <authorList>
            <person name="Littmann E."/>
            <person name="Sorbara M."/>
        </authorList>
    </citation>
    <scope>NUCLEOTIDE SEQUENCE</scope>
    <source>
        <strain evidence="6">MSK.1.17</strain>
    </source>
</reference>
<dbReference type="Proteomes" id="UP000669239">
    <property type="component" value="Unassembled WGS sequence"/>
</dbReference>
<dbReference type="PANTHER" id="PTHR43312:SF1">
    <property type="entry name" value="NADP-DEPENDENT OXIDOREDUCTASE DOMAIN-CONTAINING PROTEIN"/>
    <property type="match status" value="1"/>
</dbReference>